<accession>A0A2N7WTR9</accession>
<evidence type="ECO:0000313" key="2">
    <source>
        <dbReference type="EMBL" id="PMS32866.1"/>
    </source>
</evidence>
<dbReference type="EMBL" id="CADIJZ010000002">
    <property type="protein sequence ID" value="CAB3645550.1"/>
    <property type="molecule type" value="Genomic_DNA"/>
</dbReference>
<organism evidence="1 4">
    <name type="scientific">Paraburkholderia rhynchosiae</name>
    <dbReference type="NCBI Taxonomy" id="487049"/>
    <lineage>
        <taxon>Bacteria</taxon>
        <taxon>Pseudomonadati</taxon>
        <taxon>Pseudomonadota</taxon>
        <taxon>Betaproteobacteria</taxon>
        <taxon>Burkholderiales</taxon>
        <taxon>Burkholderiaceae</taxon>
        <taxon>Paraburkholderia</taxon>
    </lineage>
</organism>
<dbReference type="Proteomes" id="UP000494205">
    <property type="component" value="Unassembled WGS sequence"/>
</dbReference>
<evidence type="ECO:0000313" key="4">
    <source>
        <dbReference type="Proteomes" id="UP000494205"/>
    </source>
</evidence>
<sequence length="62" mass="7305">MTEEQKRGRGRPPVTGDDELVTTSLRLTRLQLDTFKSLGAGRWLREYLDKRRAKMARDQRDE</sequence>
<proteinExistence type="predicted"/>
<keyword evidence="3" id="KW-1185">Reference proteome</keyword>
<dbReference type="Proteomes" id="UP000235659">
    <property type="component" value="Unassembled WGS sequence"/>
</dbReference>
<reference evidence="1 4" key="2">
    <citation type="submission" date="2020-04" db="EMBL/GenBank/DDBJ databases">
        <authorList>
            <person name="De Canck E."/>
        </authorList>
    </citation>
    <scope>NUCLEOTIDE SEQUENCE [LARGE SCALE GENOMIC DNA]</scope>
    <source>
        <strain evidence="1 4">LMG 27174</strain>
    </source>
</reference>
<name>A0A2N7WTR9_9BURK</name>
<evidence type="ECO:0000313" key="1">
    <source>
        <dbReference type="EMBL" id="CAB3645550.1"/>
    </source>
</evidence>
<dbReference type="EMBL" id="PNXY01000003">
    <property type="protein sequence ID" value="PMS32866.1"/>
    <property type="molecule type" value="Genomic_DNA"/>
</dbReference>
<gene>
    <name evidence="2" type="ORF">C0Z16_04775</name>
    <name evidence="1" type="ORF">LMG27174_00823</name>
</gene>
<reference evidence="2 3" key="1">
    <citation type="submission" date="2018-01" db="EMBL/GenBank/DDBJ databases">
        <title>Whole genome analyses suggest that Burkholderia sensu lato contains two further novel genera in the rhizoxinica-symbiotica group Mycetohabitans gen. nov., and Trinickia gen. nov.: implications for the evolution of diazotrophy and nodulation in the Burkholderiaceae.</title>
        <authorList>
            <person name="Estrada-de los Santos P."/>
            <person name="Palmer M."/>
            <person name="Chavez-Ramirez B."/>
            <person name="Beukes C."/>
            <person name="Steenkamp E.T."/>
            <person name="Hirsch A.M."/>
            <person name="Manyaka P."/>
            <person name="Maluk M."/>
            <person name="Lafos M."/>
            <person name="Crook M."/>
            <person name="Gross E."/>
            <person name="Simon M.F."/>
            <person name="Bueno dos Reis Junior F."/>
            <person name="Poole P.S."/>
            <person name="Venter S.N."/>
            <person name="James E.K."/>
        </authorList>
    </citation>
    <scope>NUCLEOTIDE SEQUENCE [LARGE SCALE GENOMIC DNA]</scope>
    <source>
        <strain evidence="2 3">WSM 3937</strain>
    </source>
</reference>
<protein>
    <submittedName>
        <fullName evidence="1">Uncharacterized protein</fullName>
    </submittedName>
</protein>
<dbReference type="AlphaFoldDB" id="A0A2N7WTR9"/>
<evidence type="ECO:0000313" key="3">
    <source>
        <dbReference type="Proteomes" id="UP000235659"/>
    </source>
</evidence>
<dbReference type="RefSeq" id="WP_102631060.1">
    <property type="nucleotide sequence ID" value="NZ_CADIJZ010000002.1"/>
</dbReference>